<dbReference type="InterPro" id="IPR036428">
    <property type="entry name" value="PCD_sf"/>
</dbReference>
<dbReference type="GO" id="GO:0008124">
    <property type="term" value="F:4-alpha-hydroxytetrahydrobiopterin dehydratase activity"/>
    <property type="evidence" value="ECO:0007669"/>
    <property type="project" value="InterPro"/>
</dbReference>
<sequence>MLWAFERRIIPGLFKFSRQPWSASRLCPLRYMRSNQARTLYSSSPRQTSIKHTHVNADSPPNEPIELELPSPVNYVEKTTPLITETEVRRYIYPLHHRGWTVQRMKHKDGFHESGQESPFLVGQWTFKGPVSARKFLKELLRIEDLEKHHASFNLWPGKRPVFTVMTQTHSARKHPIAVPDNSTEPGITLRDVRLAVLLESFLQESQIPLYNGGAAPSQRNQAGTEKLTWEALLSQYPWKHAPEDTAHS</sequence>
<evidence type="ECO:0000256" key="1">
    <source>
        <dbReference type="SAM" id="MobiDB-lite"/>
    </source>
</evidence>
<dbReference type="EMBL" id="KN831772">
    <property type="protein sequence ID" value="KIM45526.1"/>
    <property type="molecule type" value="Genomic_DNA"/>
</dbReference>
<evidence type="ECO:0000313" key="2">
    <source>
        <dbReference type="EMBL" id="KIM45526.1"/>
    </source>
</evidence>
<dbReference type="HOGENOM" id="CLU_1115865_0_0_1"/>
<evidence type="ECO:0000313" key="3">
    <source>
        <dbReference type="Proteomes" id="UP000053424"/>
    </source>
</evidence>
<dbReference type="STRING" id="686832.A0A0C3CNY7"/>
<protein>
    <recommendedName>
        <fullName evidence="4">4a-hydroxytetrahydrobiopterin dehydratase</fullName>
    </recommendedName>
</protein>
<dbReference type="GO" id="GO:0006729">
    <property type="term" value="P:tetrahydrobiopterin biosynthetic process"/>
    <property type="evidence" value="ECO:0007669"/>
    <property type="project" value="InterPro"/>
</dbReference>
<feature type="region of interest" description="Disordered" evidence="1">
    <location>
        <begin position="42"/>
        <end position="62"/>
    </location>
</feature>
<proteinExistence type="predicted"/>
<dbReference type="OrthoDB" id="3263285at2759"/>
<dbReference type="Gene3D" id="3.30.1360.20">
    <property type="entry name" value="Transcriptional coactivator/pterin dehydratase"/>
    <property type="match status" value="1"/>
</dbReference>
<accession>A0A0C3CNY7</accession>
<reference evidence="2 3" key="1">
    <citation type="submission" date="2014-04" db="EMBL/GenBank/DDBJ databases">
        <authorList>
            <consortium name="DOE Joint Genome Institute"/>
            <person name="Kuo A."/>
            <person name="Gay G."/>
            <person name="Dore J."/>
            <person name="Kohler A."/>
            <person name="Nagy L.G."/>
            <person name="Floudas D."/>
            <person name="Copeland A."/>
            <person name="Barry K.W."/>
            <person name="Cichocki N."/>
            <person name="Veneault-Fourrey C."/>
            <person name="LaButti K."/>
            <person name="Lindquist E.A."/>
            <person name="Lipzen A."/>
            <person name="Lundell T."/>
            <person name="Morin E."/>
            <person name="Murat C."/>
            <person name="Sun H."/>
            <person name="Tunlid A."/>
            <person name="Henrissat B."/>
            <person name="Grigoriev I.V."/>
            <person name="Hibbett D.S."/>
            <person name="Martin F."/>
            <person name="Nordberg H.P."/>
            <person name="Cantor M.N."/>
            <person name="Hua S.X."/>
        </authorList>
    </citation>
    <scope>NUCLEOTIDE SEQUENCE [LARGE SCALE GENOMIC DNA]</scope>
    <source>
        <strain evidence="3">h7</strain>
    </source>
</reference>
<evidence type="ECO:0008006" key="4">
    <source>
        <dbReference type="Google" id="ProtNLM"/>
    </source>
</evidence>
<dbReference type="AlphaFoldDB" id="A0A0C3CNY7"/>
<dbReference type="Proteomes" id="UP000053424">
    <property type="component" value="Unassembled WGS sequence"/>
</dbReference>
<name>A0A0C3CNY7_HEBCY</name>
<gene>
    <name evidence="2" type="ORF">M413DRAFT_442196</name>
</gene>
<reference evidence="3" key="2">
    <citation type="submission" date="2015-01" db="EMBL/GenBank/DDBJ databases">
        <title>Evolutionary Origins and Diversification of the Mycorrhizal Mutualists.</title>
        <authorList>
            <consortium name="DOE Joint Genome Institute"/>
            <consortium name="Mycorrhizal Genomics Consortium"/>
            <person name="Kohler A."/>
            <person name="Kuo A."/>
            <person name="Nagy L.G."/>
            <person name="Floudas D."/>
            <person name="Copeland A."/>
            <person name="Barry K.W."/>
            <person name="Cichocki N."/>
            <person name="Veneault-Fourrey C."/>
            <person name="LaButti K."/>
            <person name="Lindquist E.A."/>
            <person name="Lipzen A."/>
            <person name="Lundell T."/>
            <person name="Morin E."/>
            <person name="Murat C."/>
            <person name="Riley R."/>
            <person name="Ohm R."/>
            <person name="Sun H."/>
            <person name="Tunlid A."/>
            <person name="Henrissat B."/>
            <person name="Grigoriev I.V."/>
            <person name="Hibbett D.S."/>
            <person name="Martin F."/>
        </authorList>
    </citation>
    <scope>NUCLEOTIDE SEQUENCE [LARGE SCALE GENOMIC DNA]</scope>
    <source>
        <strain evidence="3">h7</strain>
    </source>
</reference>
<organism evidence="2 3">
    <name type="scientific">Hebeloma cylindrosporum</name>
    <dbReference type="NCBI Taxonomy" id="76867"/>
    <lineage>
        <taxon>Eukaryota</taxon>
        <taxon>Fungi</taxon>
        <taxon>Dikarya</taxon>
        <taxon>Basidiomycota</taxon>
        <taxon>Agaricomycotina</taxon>
        <taxon>Agaricomycetes</taxon>
        <taxon>Agaricomycetidae</taxon>
        <taxon>Agaricales</taxon>
        <taxon>Agaricineae</taxon>
        <taxon>Hymenogastraceae</taxon>
        <taxon>Hebeloma</taxon>
    </lineage>
</organism>
<keyword evidence="3" id="KW-1185">Reference proteome</keyword>